<dbReference type="SUPFAM" id="SSF52129">
    <property type="entry name" value="Caspase-like"/>
    <property type="match status" value="1"/>
</dbReference>
<dbReference type="Pfam" id="PF00656">
    <property type="entry name" value="Peptidase_C14"/>
    <property type="match status" value="1"/>
</dbReference>
<dbReference type="InterPro" id="IPR029030">
    <property type="entry name" value="Caspase-like_dom_sf"/>
</dbReference>
<reference evidence="5" key="1">
    <citation type="submission" date="2020-11" db="EMBL/GenBank/DDBJ databases">
        <authorList>
            <consortium name="DOE Joint Genome Institute"/>
            <person name="Ahrendt S."/>
            <person name="Riley R."/>
            <person name="Andreopoulos W."/>
            <person name="Labutti K."/>
            <person name="Pangilinan J."/>
            <person name="Ruiz-Duenas F.J."/>
            <person name="Barrasa J.M."/>
            <person name="Sanchez-Garcia M."/>
            <person name="Camarero S."/>
            <person name="Miyauchi S."/>
            <person name="Serrano A."/>
            <person name="Linde D."/>
            <person name="Babiker R."/>
            <person name="Drula E."/>
            <person name="Ayuso-Fernandez I."/>
            <person name="Pacheco R."/>
            <person name="Padilla G."/>
            <person name="Ferreira P."/>
            <person name="Barriuso J."/>
            <person name="Kellner H."/>
            <person name="Castanera R."/>
            <person name="Alfaro M."/>
            <person name="Ramirez L."/>
            <person name="Pisabarro A.G."/>
            <person name="Kuo A."/>
            <person name="Tritt A."/>
            <person name="Lipzen A."/>
            <person name="He G."/>
            <person name="Yan M."/>
            <person name="Ng V."/>
            <person name="Cullen D."/>
            <person name="Martin F."/>
            <person name="Rosso M.-N."/>
            <person name="Henrissat B."/>
            <person name="Hibbett D."/>
            <person name="Martinez A.T."/>
            <person name="Grigoriev I.V."/>
        </authorList>
    </citation>
    <scope>NUCLEOTIDE SEQUENCE</scope>
    <source>
        <strain evidence="5">CBS 506.95</strain>
    </source>
</reference>
<keyword evidence="2" id="KW-0053">Apoptosis</keyword>
<feature type="domain" description="Peptidase C14 caspase" evidence="4">
    <location>
        <begin position="61"/>
        <end position="298"/>
    </location>
</feature>
<proteinExistence type="inferred from homology"/>
<dbReference type="GO" id="GO:0004197">
    <property type="term" value="F:cysteine-type endopeptidase activity"/>
    <property type="evidence" value="ECO:0007669"/>
    <property type="project" value="InterPro"/>
</dbReference>
<dbReference type="GO" id="GO:0006508">
    <property type="term" value="P:proteolysis"/>
    <property type="evidence" value="ECO:0007669"/>
    <property type="project" value="InterPro"/>
</dbReference>
<dbReference type="InterPro" id="IPR011600">
    <property type="entry name" value="Pept_C14_caspase"/>
</dbReference>
<dbReference type="PANTHER" id="PTHR48104:SF30">
    <property type="entry name" value="METACASPASE-1"/>
    <property type="match status" value="1"/>
</dbReference>
<dbReference type="Gene3D" id="3.40.50.1460">
    <property type="match status" value="1"/>
</dbReference>
<accession>A0A9P6EIC9</accession>
<dbReference type="GO" id="GO:0006915">
    <property type="term" value="P:apoptotic process"/>
    <property type="evidence" value="ECO:0007669"/>
    <property type="project" value="UniProtKB-KW"/>
</dbReference>
<comment type="caution">
    <text evidence="5">The sequence shown here is derived from an EMBL/GenBank/DDBJ whole genome shotgun (WGS) entry which is preliminary data.</text>
</comment>
<evidence type="ECO:0000313" key="6">
    <source>
        <dbReference type="Proteomes" id="UP000807306"/>
    </source>
</evidence>
<evidence type="ECO:0000313" key="5">
    <source>
        <dbReference type="EMBL" id="KAF9529620.1"/>
    </source>
</evidence>
<dbReference type="InterPro" id="IPR050452">
    <property type="entry name" value="Metacaspase"/>
</dbReference>
<gene>
    <name evidence="5" type="ORF">CPB83DRAFT_260375</name>
</gene>
<keyword evidence="6" id="KW-1185">Reference proteome</keyword>
<dbReference type="EMBL" id="MU157845">
    <property type="protein sequence ID" value="KAF9529620.1"/>
    <property type="molecule type" value="Genomic_DNA"/>
</dbReference>
<organism evidence="5 6">
    <name type="scientific">Crepidotus variabilis</name>
    <dbReference type="NCBI Taxonomy" id="179855"/>
    <lineage>
        <taxon>Eukaryota</taxon>
        <taxon>Fungi</taxon>
        <taxon>Dikarya</taxon>
        <taxon>Basidiomycota</taxon>
        <taxon>Agaricomycotina</taxon>
        <taxon>Agaricomycetes</taxon>
        <taxon>Agaricomycetidae</taxon>
        <taxon>Agaricales</taxon>
        <taxon>Agaricineae</taxon>
        <taxon>Crepidotaceae</taxon>
        <taxon>Crepidotus</taxon>
    </lineage>
</organism>
<dbReference type="GO" id="GO:0005737">
    <property type="term" value="C:cytoplasm"/>
    <property type="evidence" value="ECO:0007669"/>
    <property type="project" value="TreeGrafter"/>
</dbReference>
<protein>
    <submittedName>
        <fullName evidence="5">Caspase domain-containing protein</fullName>
    </submittedName>
</protein>
<keyword evidence="3" id="KW-0378">Hydrolase</keyword>
<evidence type="ECO:0000259" key="4">
    <source>
        <dbReference type="Pfam" id="PF00656"/>
    </source>
</evidence>
<name>A0A9P6EIC9_9AGAR</name>
<comment type="similarity">
    <text evidence="1">Belongs to the peptidase C14B family.</text>
</comment>
<evidence type="ECO:0000256" key="1">
    <source>
        <dbReference type="ARBA" id="ARBA00009005"/>
    </source>
</evidence>
<keyword evidence="3" id="KW-0788">Thiol protease</keyword>
<sequence>MVVGFSYLSAGIRALFLGCRRLVFPRQKAGLTGSGNHPGTEVDEQPPINANLKPLATPLFVLVIGINNYNGLTQLEGATADALAVQRYLEDDLGVPSDQIVALLDGQATRTAILDAFKALANNPKIHQGDAILIFFAGHGTIVPIQAENSALGQRIQSVLPQDFDGQTIHPIPDYTLGDLIAAIHGEKGDNITVILDCCYSGSGTRQAADPYLTRSVVLEDSYRLPQGLDADLPRSQTRGITQVDTPGELTTHTLLAACSSSEQAREYEGRGQFTTALLQLLDSVDLSQLTYADIIDQIQVSHQNPQCEGVNRDRLVFGNKITSPKHSYRVELREGAPVLLAGAIDSISAGALVEIYSNKAAIGRLSPIGNAVVKSVEPFESVLEMSKPLPTSFSSGRPLAAIQTRPGSTQEPALYLAPGDELEVVRDALRSLRSENAGINFVLVDDRSKASLELTSSVEDGATMLTLHVIDNLVTKHGFTSPAKKIPADPENITRLLQAAAHFFYQLHSSFLNPVIQEKVKIEFQELRGKSKRTVVAGNDLLEDGKLFLDFVKGKRVLHGARITNNTNRALYVHAFYFDCSQISIAHYYGMPPPMQFSLDPQLPAGSPLTFGYGAGGSNALSFFVPEGQDNDLGFFKFVFSTRPVDLGNTAISSPFEPPSSSTTRGVRRTSEVLRKQTIRSSLPDAFGSILIPIIVQRAQPLS</sequence>
<dbReference type="OrthoDB" id="3223806at2759"/>
<dbReference type="Proteomes" id="UP000807306">
    <property type="component" value="Unassembled WGS sequence"/>
</dbReference>
<keyword evidence="3" id="KW-0645">Protease</keyword>
<evidence type="ECO:0000256" key="2">
    <source>
        <dbReference type="ARBA" id="ARBA00022703"/>
    </source>
</evidence>
<dbReference type="AlphaFoldDB" id="A0A9P6EIC9"/>
<dbReference type="PANTHER" id="PTHR48104">
    <property type="entry name" value="METACASPASE-4"/>
    <property type="match status" value="1"/>
</dbReference>
<evidence type="ECO:0000256" key="3">
    <source>
        <dbReference type="ARBA" id="ARBA00022807"/>
    </source>
</evidence>